<sequence>MKSTDELPGVVLGIVASKVVYTLTRELIDPTVVKYFYETKEYVSDLVRAGYTHGSGETEEQIATHITETSGYTFSGGPGNLTGVSRLTANEDTYMAAVRQKLEAYMFPSTWLTMIEKIVYG</sequence>
<dbReference type="Proteomes" id="UP000291831">
    <property type="component" value="Unassembled WGS sequence"/>
</dbReference>
<evidence type="ECO:0000313" key="2">
    <source>
        <dbReference type="Proteomes" id="UP000291831"/>
    </source>
</evidence>
<reference evidence="2" key="1">
    <citation type="submission" date="2019-01" db="EMBL/GenBank/DDBJ databases">
        <title>Anaerobic oxidation of ethane by archaea from a marine hydrocarbon seep.</title>
        <authorList>
            <person name="Musat F."/>
        </authorList>
    </citation>
    <scope>NUCLEOTIDE SEQUENCE [LARGE SCALE GENOMIC DNA]</scope>
</reference>
<comment type="caution">
    <text evidence="1">The sequence shown here is derived from an EMBL/GenBank/DDBJ whole genome shotgun (WGS) entry which is preliminary data.</text>
</comment>
<dbReference type="AlphaFoldDB" id="A0A8B3S1S4"/>
<dbReference type="EMBL" id="RPGO01000029">
    <property type="protein sequence ID" value="RZB29281.1"/>
    <property type="molecule type" value="Genomic_DNA"/>
</dbReference>
<accession>A0A8B3S1S4</accession>
<evidence type="ECO:0000313" key="1">
    <source>
        <dbReference type="EMBL" id="RZB29281.1"/>
    </source>
</evidence>
<name>A0A8B3S1S4_9EURY</name>
<proteinExistence type="predicted"/>
<gene>
    <name evidence="1" type="ORF">AEth_01249</name>
</gene>
<organism evidence="1 2">
    <name type="scientific">Candidatus Argoarchaeum ethanivorans</name>
    <dbReference type="NCBI Taxonomy" id="2608793"/>
    <lineage>
        <taxon>Archaea</taxon>
        <taxon>Methanobacteriati</taxon>
        <taxon>Methanobacteriota</taxon>
        <taxon>Stenosarchaea group</taxon>
        <taxon>Methanomicrobia</taxon>
        <taxon>Methanosarcinales</taxon>
        <taxon>Methanosarcinales incertae sedis</taxon>
        <taxon>GOM Arc I cluster</taxon>
        <taxon>Candidatus Argoarchaeum</taxon>
    </lineage>
</organism>
<protein>
    <submittedName>
        <fullName evidence="1">Uncharacterized protein</fullName>
    </submittedName>
</protein>